<reference evidence="2 3" key="1">
    <citation type="journal article" date="2007" name="PLoS Genet.">
        <title>Patterns and implications of gene gain and loss in the evolution of Prochlorococcus.</title>
        <authorList>
            <person name="Kettler G.C."/>
            <person name="Martiny A.C."/>
            <person name="Huang K."/>
            <person name="Zucker J."/>
            <person name="Coleman M.L."/>
            <person name="Rodrigue S."/>
            <person name="Chen F."/>
            <person name="Lapidus A."/>
            <person name="Ferriera S."/>
            <person name="Johnson J."/>
            <person name="Steglich C."/>
            <person name="Church G.M."/>
            <person name="Richardson P."/>
            <person name="Chisholm S.W."/>
        </authorList>
    </citation>
    <scope>NUCLEOTIDE SEQUENCE [LARGE SCALE GENOMIC DNA]</scope>
    <source>
        <strain evidence="2 3">MIT 9303</strain>
    </source>
</reference>
<dbReference type="KEGG" id="pmf:P9303_22511"/>
<dbReference type="BioCyc" id="PMAR59922:G1G80-1970-MONOMER"/>
<dbReference type="EMBL" id="CP000554">
    <property type="protein sequence ID" value="ABM78986.1"/>
    <property type="molecule type" value="Genomic_DNA"/>
</dbReference>
<organism evidence="2 3">
    <name type="scientific">Prochlorococcus marinus (strain MIT 9303)</name>
    <dbReference type="NCBI Taxonomy" id="59922"/>
    <lineage>
        <taxon>Bacteria</taxon>
        <taxon>Bacillati</taxon>
        <taxon>Cyanobacteriota</taxon>
        <taxon>Cyanophyceae</taxon>
        <taxon>Synechococcales</taxon>
        <taxon>Prochlorococcaceae</taxon>
        <taxon>Prochlorococcus</taxon>
    </lineage>
</organism>
<protein>
    <submittedName>
        <fullName evidence="2">Uncharacterized protein</fullName>
    </submittedName>
</protein>
<dbReference type="STRING" id="59922.P9303_22511"/>
<dbReference type="AlphaFoldDB" id="A2CBX6"/>
<evidence type="ECO:0000313" key="3">
    <source>
        <dbReference type="Proteomes" id="UP000002274"/>
    </source>
</evidence>
<sequence>MITKSNQIAILATMTRTGKSSDPFHSRKPLRGKEAKAVDTPEDGDVLCNHCRRTAINGIRCLGMCVADSDY</sequence>
<dbReference type="HOGENOM" id="CLU_201702_1_0_3"/>
<dbReference type="RefSeq" id="WP_011826854.1">
    <property type="nucleotide sequence ID" value="NC_008820.1"/>
</dbReference>
<feature type="region of interest" description="Disordered" evidence="1">
    <location>
        <begin position="17"/>
        <end position="38"/>
    </location>
</feature>
<evidence type="ECO:0000313" key="2">
    <source>
        <dbReference type="EMBL" id="ABM78986.1"/>
    </source>
</evidence>
<gene>
    <name evidence="2" type="ordered locus">P9303_22511</name>
</gene>
<proteinExistence type="predicted"/>
<evidence type="ECO:0000256" key="1">
    <source>
        <dbReference type="SAM" id="MobiDB-lite"/>
    </source>
</evidence>
<accession>A2CBX6</accession>
<name>A2CBX6_PROM3</name>
<dbReference type="Proteomes" id="UP000002274">
    <property type="component" value="Chromosome"/>
</dbReference>